<comment type="caution">
    <text evidence="6">The sequence shown here is derived from an EMBL/GenBank/DDBJ whole genome shotgun (WGS) entry which is preliminary data.</text>
</comment>
<evidence type="ECO:0000256" key="3">
    <source>
        <dbReference type="ARBA" id="ARBA00022723"/>
    </source>
</evidence>
<evidence type="ECO:0000256" key="5">
    <source>
        <dbReference type="ARBA" id="ARBA00034496"/>
    </source>
</evidence>
<evidence type="ECO:0000256" key="2">
    <source>
        <dbReference type="ARBA" id="ARBA00022617"/>
    </source>
</evidence>
<keyword evidence="4" id="KW-0408">Iron</keyword>
<reference evidence="6 7" key="1">
    <citation type="submission" date="2024-09" db="EMBL/GenBank/DDBJ databases">
        <authorList>
            <person name="Sun Q."/>
            <person name="Mori K."/>
        </authorList>
    </citation>
    <scope>NUCLEOTIDE SEQUENCE [LARGE SCALE GENOMIC DNA]</scope>
    <source>
        <strain evidence="6 7">CCM 4839</strain>
    </source>
</reference>
<evidence type="ECO:0000256" key="4">
    <source>
        <dbReference type="ARBA" id="ARBA00023004"/>
    </source>
</evidence>
<protein>
    <submittedName>
        <fullName evidence="6">Globin</fullName>
    </submittedName>
</protein>
<dbReference type="RefSeq" id="WP_256555137.1">
    <property type="nucleotide sequence ID" value="NZ_JANHOF010000002.1"/>
</dbReference>
<evidence type="ECO:0000313" key="7">
    <source>
        <dbReference type="Proteomes" id="UP001589818"/>
    </source>
</evidence>
<keyword evidence="3" id="KW-0479">Metal-binding</keyword>
<dbReference type="InterPro" id="IPR009050">
    <property type="entry name" value="Globin-like_sf"/>
</dbReference>
<keyword evidence="7" id="KW-1185">Reference proteome</keyword>
<proteinExistence type="inferred from homology"/>
<keyword evidence="2" id="KW-0349">Heme</keyword>
<sequence length="122" mass="13921">MTLYEQLGGTPEINKIVTLFYQNVVADPLLAPLFPEDITPVMEKQGQFLTQFFGGPPLYTSVHGHPRMRARHLPFEITKGRADAWLSCMRRALEERVPDASLRESVLERLSHTAYFFINTEG</sequence>
<dbReference type="EMBL" id="JBHLVF010000047">
    <property type="protein sequence ID" value="MFC0396022.1"/>
    <property type="molecule type" value="Genomic_DNA"/>
</dbReference>
<dbReference type="PANTHER" id="PTHR47366:SF1">
    <property type="entry name" value="TWO-ON-TWO HEMOGLOBIN-3"/>
    <property type="match status" value="1"/>
</dbReference>
<dbReference type="Pfam" id="PF01152">
    <property type="entry name" value="Bac_globin"/>
    <property type="match status" value="1"/>
</dbReference>
<name>A0ABV6JKE9_9BACL</name>
<comment type="similarity">
    <text evidence="5">Belongs to the truncated hemoglobin family. Group II subfamily.</text>
</comment>
<dbReference type="InterPro" id="IPR044203">
    <property type="entry name" value="GlbO/GLB3-like"/>
</dbReference>
<organism evidence="6 7">
    <name type="scientific">Paenibacillus mendelii</name>
    <dbReference type="NCBI Taxonomy" id="206163"/>
    <lineage>
        <taxon>Bacteria</taxon>
        <taxon>Bacillati</taxon>
        <taxon>Bacillota</taxon>
        <taxon>Bacilli</taxon>
        <taxon>Bacillales</taxon>
        <taxon>Paenibacillaceae</taxon>
        <taxon>Paenibacillus</taxon>
    </lineage>
</organism>
<dbReference type="InterPro" id="IPR012292">
    <property type="entry name" value="Globin/Proto"/>
</dbReference>
<accession>A0ABV6JKE9</accession>
<dbReference type="Gene3D" id="1.10.490.10">
    <property type="entry name" value="Globins"/>
    <property type="match status" value="1"/>
</dbReference>
<dbReference type="Proteomes" id="UP001589818">
    <property type="component" value="Unassembled WGS sequence"/>
</dbReference>
<gene>
    <name evidence="6" type="ORF">ACFFJ8_32200</name>
</gene>
<evidence type="ECO:0000256" key="1">
    <source>
        <dbReference type="ARBA" id="ARBA00022448"/>
    </source>
</evidence>
<dbReference type="PANTHER" id="PTHR47366">
    <property type="entry name" value="TWO-ON-TWO HEMOGLOBIN-3"/>
    <property type="match status" value="1"/>
</dbReference>
<dbReference type="SUPFAM" id="SSF46458">
    <property type="entry name" value="Globin-like"/>
    <property type="match status" value="1"/>
</dbReference>
<evidence type="ECO:0000313" key="6">
    <source>
        <dbReference type="EMBL" id="MFC0396022.1"/>
    </source>
</evidence>
<dbReference type="InterPro" id="IPR001486">
    <property type="entry name" value="Hemoglobin_trunc"/>
</dbReference>
<keyword evidence="1" id="KW-0813">Transport</keyword>